<organism evidence="1 2">
    <name type="scientific">Linderina macrospora</name>
    <dbReference type="NCBI Taxonomy" id="4868"/>
    <lineage>
        <taxon>Eukaryota</taxon>
        <taxon>Fungi</taxon>
        <taxon>Fungi incertae sedis</taxon>
        <taxon>Zoopagomycota</taxon>
        <taxon>Kickxellomycotina</taxon>
        <taxon>Kickxellomycetes</taxon>
        <taxon>Kickxellales</taxon>
        <taxon>Kickxellaceae</taxon>
        <taxon>Linderina</taxon>
    </lineage>
</organism>
<gene>
    <name evidence="1" type="ORF">FBU59_000114</name>
</gene>
<keyword evidence="2" id="KW-1185">Reference proteome</keyword>
<name>A0ACC1JHX7_9FUNG</name>
<proteinExistence type="predicted"/>
<dbReference type="Proteomes" id="UP001150603">
    <property type="component" value="Unassembled WGS sequence"/>
</dbReference>
<evidence type="ECO:0000313" key="1">
    <source>
        <dbReference type="EMBL" id="KAJ1951503.1"/>
    </source>
</evidence>
<protein>
    <submittedName>
        <fullName evidence="1">Uncharacterized protein</fullName>
    </submittedName>
</protein>
<comment type="caution">
    <text evidence="1">The sequence shown here is derived from an EMBL/GenBank/DDBJ whole genome shotgun (WGS) entry which is preliminary data.</text>
</comment>
<reference evidence="1" key="1">
    <citation type="submission" date="2022-07" db="EMBL/GenBank/DDBJ databases">
        <title>Phylogenomic reconstructions and comparative analyses of Kickxellomycotina fungi.</title>
        <authorList>
            <person name="Reynolds N.K."/>
            <person name="Stajich J.E."/>
            <person name="Barry K."/>
            <person name="Grigoriev I.V."/>
            <person name="Crous P."/>
            <person name="Smith M.E."/>
        </authorList>
    </citation>
    <scope>NUCLEOTIDE SEQUENCE</scope>
    <source>
        <strain evidence="1">NRRL 5244</strain>
    </source>
</reference>
<dbReference type="EMBL" id="JANBPW010000009">
    <property type="protein sequence ID" value="KAJ1951503.1"/>
    <property type="molecule type" value="Genomic_DNA"/>
</dbReference>
<evidence type="ECO:0000313" key="2">
    <source>
        <dbReference type="Proteomes" id="UP001150603"/>
    </source>
</evidence>
<sequence length="128" mass="14024">MLSGITQVWLCPADLISPPKELAGIDLPQPAEERDEEPQPREWMQGHMFVPAGSDAEHYSILAVPAHQPPHIHGCMISGTTTPAFYDVYISQYAEDTITVKYCVFNVERNGGAGDALALELDMPATGW</sequence>
<accession>A0ACC1JHX7</accession>